<evidence type="ECO:0000256" key="1">
    <source>
        <dbReference type="ARBA" id="ARBA00004651"/>
    </source>
</evidence>
<comment type="caution">
    <text evidence="8">The sequence shown here is derived from an EMBL/GenBank/DDBJ whole genome shotgun (WGS) entry which is preliminary data.</text>
</comment>
<dbReference type="InterPro" id="IPR013525">
    <property type="entry name" value="ABC2_TM"/>
</dbReference>
<protein>
    <submittedName>
        <fullName evidence="8">ABC transporter permease</fullName>
    </submittedName>
</protein>
<dbReference type="PANTHER" id="PTHR30294:SF29">
    <property type="entry name" value="MULTIDRUG ABC TRANSPORTER PERMEASE YBHS-RELATED"/>
    <property type="match status" value="1"/>
</dbReference>
<dbReference type="EMBL" id="DSJT01000003">
    <property type="protein sequence ID" value="HEF86817.1"/>
    <property type="molecule type" value="Genomic_DNA"/>
</dbReference>
<keyword evidence="5 6" id="KW-0472">Membrane</keyword>
<dbReference type="GO" id="GO:0140359">
    <property type="term" value="F:ABC-type transporter activity"/>
    <property type="evidence" value="ECO:0007669"/>
    <property type="project" value="InterPro"/>
</dbReference>
<gene>
    <name evidence="8" type="ORF">ENP55_00605</name>
</gene>
<evidence type="ECO:0000256" key="2">
    <source>
        <dbReference type="ARBA" id="ARBA00022475"/>
    </source>
</evidence>
<dbReference type="GO" id="GO:0005886">
    <property type="term" value="C:plasma membrane"/>
    <property type="evidence" value="ECO:0007669"/>
    <property type="project" value="UniProtKB-SubCell"/>
</dbReference>
<dbReference type="Gene3D" id="3.40.1710.10">
    <property type="entry name" value="abc type-2 transporter like domain"/>
    <property type="match status" value="1"/>
</dbReference>
<sequence length="425" mass="46305">MTKYSRLKYLLEKEIKDLFRDRKAILTTILLPLISLPSIGIFTILLISQQPVNIALVDEDNSYYVNPVLDVAMSSDWVANNLTLALTSRGYSVVEFPGRSEALENTSIDLIIVIPSGFSRNATSIDSVGQVEILRRANVQPAINAESVARGILYAISVNLSYLKIERLYEKTGLDPGMLKPEAFRDPVSSGPTVLLSPEGERVGVEAELKTYIARLLVIAFAFVVTPASTFVIDGIIGERQRRTLELLLASPATLGEILAAKIIVATLLGLLASMADITALLAYVGSLILAYGGQLFMLLDLGLLLLHSIASFFTILVTVAIATPFITRTRGIRSAGNVAGLITGLALIFFFLGFFVDFPKLEASVLNILQVIPYTQSILSVQNYIYGRPDLSIFNLLSLALLSLLILLVAVKTVDKEKILLTQD</sequence>
<feature type="transmembrane region" description="Helical" evidence="6">
    <location>
        <begin position="394"/>
        <end position="412"/>
    </location>
</feature>
<keyword evidence="4 6" id="KW-1133">Transmembrane helix</keyword>
<feature type="transmembrane region" description="Helical" evidence="6">
    <location>
        <begin position="258"/>
        <end position="285"/>
    </location>
</feature>
<reference evidence="8" key="1">
    <citation type="journal article" date="2020" name="mSystems">
        <title>Genome- and Community-Level Interaction Insights into Carbon Utilization and Element Cycling Functions of Hydrothermarchaeota in Hydrothermal Sediment.</title>
        <authorList>
            <person name="Zhou Z."/>
            <person name="Liu Y."/>
            <person name="Xu W."/>
            <person name="Pan J."/>
            <person name="Luo Z.H."/>
            <person name="Li M."/>
        </authorList>
    </citation>
    <scope>NUCLEOTIDE SEQUENCE [LARGE SCALE GENOMIC DNA]</scope>
    <source>
        <strain evidence="8">SpSt-23</strain>
    </source>
</reference>
<feature type="domain" description="ABC-2 type transporter transmembrane" evidence="7">
    <location>
        <begin position="23"/>
        <end position="412"/>
    </location>
</feature>
<evidence type="ECO:0000259" key="7">
    <source>
        <dbReference type="Pfam" id="PF12698"/>
    </source>
</evidence>
<feature type="transmembrane region" description="Helical" evidence="6">
    <location>
        <begin position="305"/>
        <end position="327"/>
    </location>
</feature>
<keyword evidence="2" id="KW-1003">Cell membrane</keyword>
<evidence type="ECO:0000256" key="5">
    <source>
        <dbReference type="ARBA" id="ARBA00023136"/>
    </source>
</evidence>
<keyword evidence="3 6" id="KW-0812">Transmembrane</keyword>
<proteinExistence type="predicted"/>
<feature type="transmembrane region" description="Helical" evidence="6">
    <location>
        <begin position="24"/>
        <end position="47"/>
    </location>
</feature>
<dbReference type="Pfam" id="PF12698">
    <property type="entry name" value="ABC2_membrane_3"/>
    <property type="match status" value="1"/>
</dbReference>
<dbReference type="AlphaFoldDB" id="A0A7C2BK01"/>
<dbReference type="InterPro" id="IPR051449">
    <property type="entry name" value="ABC-2_transporter_component"/>
</dbReference>
<feature type="transmembrane region" description="Helical" evidence="6">
    <location>
        <begin position="212"/>
        <end position="237"/>
    </location>
</feature>
<comment type="subcellular location">
    <subcellularLocation>
        <location evidence="1">Cell membrane</location>
        <topology evidence="1">Multi-pass membrane protein</topology>
    </subcellularLocation>
</comment>
<dbReference type="PANTHER" id="PTHR30294">
    <property type="entry name" value="MEMBRANE COMPONENT OF ABC TRANSPORTER YHHJ-RELATED"/>
    <property type="match status" value="1"/>
</dbReference>
<evidence type="ECO:0000313" key="8">
    <source>
        <dbReference type="EMBL" id="HEF86817.1"/>
    </source>
</evidence>
<feature type="transmembrane region" description="Helical" evidence="6">
    <location>
        <begin position="339"/>
        <end position="357"/>
    </location>
</feature>
<evidence type="ECO:0000256" key="4">
    <source>
        <dbReference type="ARBA" id="ARBA00022989"/>
    </source>
</evidence>
<accession>A0A7C2BK01</accession>
<organism evidence="8">
    <name type="scientific">Thermosphaera aggregans</name>
    <dbReference type="NCBI Taxonomy" id="54254"/>
    <lineage>
        <taxon>Archaea</taxon>
        <taxon>Thermoproteota</taxon>
        <taxon>Thermoprotei</taxon>
        <taxon>Desulfurococcales</taxon>
        <taxon>Desulfurococcaceae</taxon>
        <taxon>Thermosphaera</taxon>
    </lineage>
</organism>
<evidence type="ECO:0000256" key="3">
    <source>
        <dbReference type="ARBA" id="ARBA00022692"/>
    </source>
</evidence>
<evidence type="ECO:0000256" key="6">
    <source>
        <dbReference type="SAM" id="Phobius"/>
    </source>
</evidence>
<name>A0A7C2BK01_9CREN</name>